<keyword evidence="4" id="KW-0862">Zinc</keyword>
<evidence type="ECO:0000256" key="3">
    <source>
        <dbReference type="ARBA" id="ARBA00022801"/>
    </source>
</evidence>
<dbReference type="Pfam" id="PF14464">
    <property type="entry name" value="Prok-JAB"/>
    <property type="match status" value="1"/>
</dbReference>
<dbReference type="GO" id="GO:0008641">
    <property type="term" value="F:ubiquitin-like modifier activating enzyme activity"/>
    <property type="evidence" value="ECO:0007669"/>
    <property type="project" value="InterPro"/>
</dbReference>
<evidence type="ECO:0000259" key="6">
    <source>
        <dbReference type="Pfam" id="PF14464"/>
    </source>
</evidence>
<dbReference type="Gene3D" id="3.40.50.720">
    <property type="entry name" value="NAD(P)-binding Rossmann-like Domain"/>
    <property type="match status" value="1"/>
</dbReference>
<dbReference type="AlphaFoldDB" id="A0A2U2C129"/>
<comment type="caution">
    <text evidence="7">The sequence shown here is derived from an EMBL/GenBank/DDBJ whole genome shotgun (WGS) entry which is preliminary data.</text>
</comment>
<dbReference type="GO" id="GO:0046872">
    <property type="term" value="F:metal ion binding"/>
    <property type="evidence" value="ECO:0007669"/>
    <property type="project" value="UniProtKB-KW"/>
</dbReference>
<evidence type="ECO:0000313" key="8">
    <source>
        <dbReference type="Proteomes" id="UP000245014"/>
    </source>
</evidence>
<keyword evidence="1" id="KW-0645">Protease</keyword>
<keyword evidence="5" id="KW-0482">Metalloprotease</keyword>
<reference evidence="7 8" key="1">
    <citation type="submission" date="2018-05" db="EMBL/GenBank/DDBJ databases">
        <title>Antimicrobial susceptibility testing and genomic analysis of Arcobacter skirrowii strains and one Arcobacter butzleri isolated from German poultry farms.</title>
        <authorList>
            <person name="Haenel I."/>
            <person name="Hotzel H."/>
            <person name="Tomaso H."/>
            <person name="Busch A."/>
        </authorList>
    </citation>
    <scope>NUCLEOTIDE SEQUENCE [LARGE SCALE GENOMIC DNA]</scope>
    <source>
        <strain evidence="8">v</strain>
    </source>
</reference>
<accession>A0A2U2C129</accession>
<dbReference type="GO" id="GO:0006508">
    <property type="term" value="P:proteolysis"/>
    <property type="evidence" value="ECO:0007669"/>
    <property type="project" value="UniProtKB-KW"/>
</dbReference>
<gene>
    <name evidence="7" type="ORF">DF188_05830</name>
</gene>
<evidence type="ECO:0000256" key="2">
    <source>
        <dbReference type="ARBA" id="ARBA00022723"/>
    </source>
</evidence>
<dbReference type="EMBL" id="QEYI01000003">
    <property type="protein sequence ID" value="PWE21732.1"/>
    <property type="molecule type" value="Genomic_DNA"/>
</dbReference>
<dbReference type="InterPro" id="IPR035985">
    <property type="entry name" value="Ubiquitin-activating_enz"/>
</dbReference>
<protein>
    <recommendedName>
        <fullName evidence="6">JAB domain-containing protein</fullName>
    </recommendedName>
</protein>
<feature type="domain" description="JAB" evidence="6">
    <location>
        <begin position="582"/>
        <end position="684"/>
    </location>
</feature>
<dbReference type="SUPFAM" id="SSF102712">
    <property type="entry name" value="JAB1/MPN domain"/>
    <property type="match status" value="1"/>
</dbReference>
<evidence type="ECO:0000313" key="7">
    <source>
        <dbReference type="EMBL" id="PWE21732.1"/>
    </source>
</evidence>
<evidence type="ECO:0000256" key="1">
    <source>
        <dbReference type="ARBA" id="ARBA00022670"/>
    </source>
</evidence>
<dbReference type="Proteomes" id="UP000245014">
    <property type="component" value="Unassembled WGS sequence"/>
</dbReference>
<evidence type="ECO:0000256" key="5">
    <source>
        <dbReference type="ARBA" id="ARBA00023049"/>
    </source>
</evidence>
<proteinExistence type="predicted"/>
<dbReference type="RefSeq" id="WP_109158432.1">
    <property type="nucleotide sequence ID" value="NZ_QEYI01000003.1"/>
</dbReference>
<dbReference type="Gene3D" id="3.40.140.10">
    <property type="entry name" value="Cytidine Deaminase, domain 2"/>
    <property type="match status" value="1"/>
</dbReference>
<dbReference type="InterPro" id="IPR028090">
    <property type="entry name" value="JAB_dom_prok"/>
</dbReference>
<organism evidence="7 8">
    <name type="scientific">Aliarcobacter skirrowii</name>
    <dbReference type="NCBI Taxonomy" id="28200"/>
    <lineage>
        <taxon>Bacteria</taxon>
        <taxon>Pseudomonadati</taxon>
        <taxon>Campylobacterota</taxon>
        <taxon>Epsilonproteobacteria</taxon>
        <taxon>Campylobacterales</taxon>
        <taxon>Arcobacteraceae</taxon>
        <taxon>Aliarcobacter</taxon>
    </lineage>
</organism>
<dbReference type="SUPFAM" id="SSF69572">
    <property type="entry name" value="Activating enzymes of the ubiquitin-like proteins"/>
    <property type="match status" value="1"/>
</dbReference>
<evidence type="ECO:0000256" key="4">
    <source>
        <dbReference type="ARBA" id="ARBA00022833"/>
    </source>
</evidence>
<keyword evidence="2" id="KW-0479">Metal-binding</keyword>
<name>A0A2U2C129_9BACT</name>
<keyword evidence="3" id="KW-0378">Hydrolase</keyword>
<dbReference type="Pfam" id="PF14457">
    <property type="entry name" value="Prok-E2_A"/>
    <property type="match status" value="1"/>
</dbReference>
<sequence>MENKDYLISLVRKFASEHKAVNKVYDTYINDKDLLCFDIDIKINLPSSFKKKGQTTKGVRNIEKAVFEFPKEFPFKSPKIYLRDDFNRNFAHINPIIEKFNPCIFEGSLDELIQQPLWMDGILDQLVDWLETSASDSMINPNQGWEPMRVDDNNGFIIYDREYILLKHMEQKTFAFEVMYKKETNFLFSRILKEGEDLIESFKKSNIFCFSSADISGEYTPNNIKNFTELVTFTKKNQIQSFKESVNKNFIELKREGLSKLFIALFIKRPYKIIGTNSDIEILHFAIELKKHTKKDEIHQNATVQILAGFNFSDTKLLQQFSGVKNTIKDKQMITQIGCGSLGSKIAMHLARNGNDNFILVDNKYFVPNNNARHALFSSSLIDKKVGILQKAMNELGLNNIQIEDKSIFDIVNIGTSSEDIIIDSTASMSVNNFLTKQTLSGRLIHTSLYHNGTVAFLGIEGESRKVKIIDMIAYMYHLCTEDNEIAKKITNTNISYQSTGQGCGSFTTICSDATISISSGGMANFIQNKIDNGFSTNGELVLGQLDENNLGMKWKTIGFEFLESQTIKGIENESWEIRIFQHVLEAIKKESLKWNDLETGGILIGHISIPTQTIIITGQIEAPEDSKRGKINFDLGINGLSQKVKDIEFSSAMMITQLGTWHSHPNSSSTPSSIDLRSKKQMFKDRNNMPTVCLIWSQSGFTFY</sequence>
<dbReference type="InterPro" id="IPR032865">
    <property type="entry name" value="Prok-E2_A"/>
</dbReference>
<dbReference type="GO" id="GO:0008237">
    <property type="term" value="F:metallopeptidase activity"/>
    <property type="evidence" value="ECO:0007669"/>
    <property type="project" value="UniProtKB-KW"/>
</dbReference>